<comment type="caution">
    <text evidence="2">The sequence shown here is derived from an EMBL/GenBank/DDBJ whole genome shotgun (WGS) entry which is preliminary data.</text>
</comment>
<protein>
    <submittedName>
        <fullName evidence="2">Uncharacterized protein</fullName>
    </submittedName>
</protein>
<keyword evidence="3" id="KW-1185">Reference proteome</keyword>
<dbReference type="EMBL" id="NOWF01000001">
    <property type="protein sequence ID" value="OYD09857.1"/>
    <property type="molecule type" value="Genomic_DNA"/>
</dbReference>
<gene>
    <name evidence="2" type="ORF">CHM34_02405</name>
</gene>
<dbReference type="AlphaFoldDB" id="A0A235BD18"/>
<dbReference type="InterPro" id="IPR011009">
    <property type="entry name" value="Kinase-like_dom_sf"/>
</dbReference>
<dbReference type="SUPFAM" id="SSF56112">
    <property type="entry name" value="Protein kinase-like (PK-like)"/>
    <property type="match status" value="1"/>
</dbReference>
<name>A0A235BD18_9BACL</name>
<evidence type="ECO:0000256" key="1">
    <source>
        <dbReference type="SAM" id="Phobius"/>
    </source>
</evidence>
<reference evidence="2 3" key="1">
    <citation type="submission" date="2017-07" db="EMBL/GenBank/DDBJ databases">
        <title>The genome sequence of Paludifilum halophilum highlights mechanisms for microbial adaptation to high salt environemnts.</title>
        <authorList>
            <person name="Belbahri L."/>
        </authorList>
    </citation>
    <scope>NUCLEOTIDE SEQUENCE [LARGE SCALE GENOMIC DNA]</scope>
    <source>
        <strain evidence="2 3">DSM 102817</strain>
    </source>
</reference>
<evidence type="ECO:0000313" key="3">
    <source>
        <dbReference type="Proteomes" id="UP000215459"/>
    </source>
</evidence>
<accession>A0A235BD18</accession>
<evidence type="ECO:0000313" key="2">
    <source>
        <dbReference type="EMBL" id="OYD09857.1"/>
    </source>
</evidence>
<keyword evidence="1" id="KW-0472">Membrane</keyword>
<sequence>MGQKKGRYYEQYQVEDVLTFFSGQLVLARSPGGTQVYLQEVKLNRELPPGSKEMLLGFQNENLAPILDVIEERGRIILVHPTLEGEPLSLLVPPRQGLDPTEALLVFRNLLRTAIQLSKLPLPLFTTLDPRNIIIEDNRPFVLFISFHRFSRNQAEKWRYLLYFLLTGYRLETPIQDIESDEKVRDLSSEWKRLLIRSMDPKETMESVLEEADRLELPKFRSKKEEIGKHRRWIYSAAIVVLAVTIGVFWGSWIFDTDAGSSRSKEEQFEQSGEAVRFDSIRFKKEQIETLPLSMEGSFRVFGELKWTGDQPFSLFLESENIDSRFGFRLDQKGRLTLFQRINGETFDVAQSGTFRIQPDESYRMELLYIPRQPFRVSVTEKKTGKKWIAVGNVPIDSTYQMNLKGDSGTFVRNPGMIKVGEESGAIERWMNNHPWLLVNGAGVVEEHNLLLDGDGRVHLRKGNSSFAFKRSSGYAGQPLQMELESTDGSRFIFHWNRDGKMELSRMDEGGESLGVNWVGSSWNPDQETRVSVASESREFTVEMEQGGDQRKVKAQLDNPVSIRRISIVSSSDLQLREP</sequence>
<organism evidence="2 3">
    <name type="scientific">Paludifilum halophilum</name>
    <dbReference type="NCBI Taxonomy" id="1642702"/>
    <lineage>
        <taxon>Bacteria</taxon>
        <taxon>Bacillati</taxon>
        <taxon>Bacillota</taxon>
        <taxon>Bacilli</taxon>
        <taxon>Bacillales</taxon>
        <taxon>Thermoactinomycetaceae</taxon>
        <taxon>Paludifilum</taxon>
    </lineage>
</organism>
<feature type="transmembrane region" description="Helical" evidence="1">
    <location>
        <begin position="233"/>
        <end position="255"/>
    </location>
</feature>
<dbReference type="Proteomes" id="UP000215459">
    <property type="component" value="Unassembled WGS sequence"/>
</dbReference>
<proteinExistence type="predicted"/>
<keyword evidence="1" id="KW-1133">Transmembrane helix</keyword>
<keyword evidence="1" id="KW-0812">Transmembrane</keyword>